<protein>
    <submittedName>
        <fullName evidence="1">Uncharacterized protein</fullName>
    </submittedName>
</protein>
<sequence length="10" mass="1282">MCRGRVLFYH</sequence>
<dbReference type="EMBL" id="CM047750">
    <property type="protein sequence ID" value="KAJ0007717.1"/>
    <property type="molecule type" value="Genomic_DNA"/>
</dbReference>
<dbReference type="Proteomes" id="UP001163603">
    <property type="component" value="Chromosome 15"/>
</dbReference>
<comment type="caution">
    <text evidence="1">The sequence shown here is derived from an EMBL/GenBank/DDBJ whole genome shotgun (WGS) entry which is preliminary data.</text>
</comment>
<reference evidence="2" key="1">
    <citation type="journal article" date="2023" name="G3 (Bethesda)">
        <title>Genome assembly and association tests identify interacting loci associated with vigor, precocity, and sex in interspecific pistachio rootstocks.</title>
        <authorList>
            <person name="Palmer W."/>
            <person name="Jacygrad E."/>
            <person name="Sagayaradj S."/>
            <person name="Cavanaugh K."/>
            <person name="Han R."/>
            <person name="Bertier L."/>
            <person name="Beede B."/>
            <person name="Kafkas S."/>
            <person name="Golino D."/>
            <person name="Preece J."/>
            <person name="Michelmore R."/>
        </authorList>
    </citation>
    <scope>NUCLEOTIDE SEQUENCE [LARGE SCALE GENOMIC DNA]</scope>
</reference>
<organism evidence="1 2">
    <name type="scientific">Pistacia integerrima</name>
    <dbReference type="NCBI Taxonomy" id="434235"/>
    <lineage>
        <taxon>Eukaryota</taxon>
        <taxon>Viridiplantae</taxon>
        <taxon>Streptophyta</taxon>
        <taxon>Embryophyta</taxon>
        <taxon>Tracheophyta</taxon>
        <taxon>Spermatophyta</taxon>
        <taxon>Magnoliopsida</taxon>
        <taxon>eudicotyledons</taxon>
        <taxon>Gunneridae</taxon>
        <taxon>Pentapetalae</taxon>
        <taxon>rosids</taxon>
        <taxon>malvids</taxon>
        <taxon>Sapindales</taxon>
        <taxon>Anacardiaceae</taxon>
        <taxon>Pistacia</taxon>
    </lineage>
</organism>
<name>A0ACC0X023_9ROSI</name>
<keyword evidence="2" id="KW-1185">Reference proteome</keyword>
<proteinExistence type="predicted"/>
<evidence type="ECO:0000313" key="1">
    <source>
        <dbReference type="EMBL" id="KAJ0007717.1"/>
    </source>
</evidence>
<accession>A0ACC0X023</accession>
<gene>
    <name evidence="1" type="ORF">Pint_30594</name>
</gene>
<evidence type="ECO:0000313" key="2">
    <source>
        <dbReference type="Proteomes" id="UP001163603"/>
    </source>
</evidence>